<comment type="caution">
    <text evidence="1">The sequence shown here is derived from an EMBL/GenBank/DDBJ whole genome shotgun (WGS) entry which is preliminary data.</text>
</comment>
<sequence length="609" mass="67349">MSAARAENVVNCLPELVNCLRELFDAAQGIRLERKYVRAATLLRGLAPVPLINLRRGLLQDNKQVFQTACVDGLVQVSTTRTHAEQLLHFDKDPSNSFVLSYTQLRREQQYKFHRLPSHVLNTLVAPELGGYGVTRLWFDKVGSSQNTQLQAEWSATANMMYGTYPVLAVPNRLGEVRHVLPLVSQDVDFGFYQQHISSCYSCSGLPVSATQVINGTSLMACPGFRSLISREKMEAVDASWLHRMENILLLELAEVRIIDQRPLCLTIQRELVRLRQDRNECTLTPRNYPLDGDLVAVQWSTQALVMGPAGFAHVFDHRNKLEALAMFRGLLPVVTYRGVAHLSEADRERLLHVCWFGNTETFYLGSASDAFAVPYNLLIRWNVVNSHGALSPSGAVLVGLPSPIAYQGETNSDGASAGAVSAPVSEWNHGRLLLQYRRCLNASCASYPGLGQLPAELVEEFCNDAVGTVAALRARLLRSLRFVGVVNAFDFQTTEKTQLLVYAVDHDLDGEAVGRTPSSAEYYLCRVYCRPGQNPRGTRCLHPVARVSAALGLPVKVAGLPWVKQKRLLARSCDGTSFVIFLDSLRVLGAREHVAEASKFPLLGIPPV</sequence>
<gene>
    <name evidence="1" type="ORF">I4F81_008930</name>
</gene>
<proteinExistence type="predicted"/>
<organism evidence="1 2">
    <name type="scientific">Pyropia yezoensis</name>
    <name type="common">Susabi-nori</name>
    <name type="synonym">Porphyra yezoensis</name>
    <dbReference type="NCBI Taxonomy" id="2788"/>
    <lineage>
        <taxon>Eukaryota</taxon>
        <taxon>Rhodophyta</taxon>
        <taxon>Bangiophyceae</taxon>
        <taxon>Bangiales</taxon>
        <taxon>Bangiaceae</taxon>
        <taxon>Pyropia</taxon>
    </lineage>
</organism>
<accession>A0ACC3C8H4</accession>
<evidence type="ECO:0000313" key="2">
    <source>
        <dbReference type="Proteomes" id="UP000798662"/>
    </source>
</evidence>
<keyword evidence="2" id="KW-1185">Reference proteome</keyword>
<name>A0ACC3C8H4_PYRYE</name>
<dbReference type="Proteomes" id="UP000798662">
    <property type="component" value="Chromosome 2"/>
</dbReference>
<protein>
    <submittedName>
        <fullName evidence="1">Uncharacterized protein</fullName>
    </submittedName>
</protein>
<reference evidence="1" key="1">
    <citation type="submission" date="2019-11" db="EMBL/GenBank/DDBJ databases">
        <title>Nori genome reveals adaptations in red seaweeds to the harsh intertidal environment.</title>
        <authorList>
            <person name="Wang D."/>
            <person name="Mao Y."/>
        </authorList>
    </citation>
    <scope>NUCLEOTIDE SEQUENCE</scope>
    <source>
        <tissue evidence="1">Gametophyte</tissue>
    </source>
</reference>
<dbReference type="EMBL" id="CM020619">
    <property type="protein sequence ID" value="KAK1866410.1"/>
    <property type="molecule type" value="Genomic_DNA"/>
</dbReference>
<evidence type="ECO:0000313" key="1">
    <source>
        <dbReference type="EMBL" id="KAK1866410.1"/>
    </source>
</evidence>